<dbReference type="RefSeq" id="WP_011471772.1">
    <property type="nucleotide sequence ID" value="NC_007925.1"/>
</dbReference>
<dbReference type="CDD" id="cd15904">
    <property type="entry name" value="TSPO_MBR"/>
    <property type="match status" value="1"/>
</dbReference>
<feature type="transmembrane region" description="Helical" evidence="6">
    <location>
        <begin position="81"/>
        <end position="101"/>
    </location>
</feature>
<dbReference type="PANTHER" id="PTHR10057">
    <property type="entry name" value="PERIPHERAL-TYPE BENZODIAZEPINE RECEPTOR"/>
    <property type="match status" value="1"/>
</dbReference>
<protein>
    <submittedName>
        <fullName evidence="7">TspO and MBR like proteins</fullName>
    </submittedName>
</protein>
<organism evidence="7">
    <name type="scientific">Rhodopseudomonas palustris (strain BisB18)</name>
    <dbReference type="NCBI Taxonomy" id="316056"/>
    <lineage>
        <taxon>Bacteria</taxon>
        <taxon>Pseudomonadati</taxon>
        <taxon>Pseudomonadota</taxon>
        <taxon>Alphaproteobacteria</taxon>
        <taxon>Hyphomicrobiales</taxon>
        <taxon>Nitrobacteraceae</taxon>
        <taxon>Rhodopseudomonas</taxon>
    </lineage>
</organism>
<feature type="transmembrane region" description="Helical" evidence="6">
    <location>
        <begin position="48"/>
        <end position="69"/>
    </location>
</feature>
<accession>Q219R9</accession>
<evidence type="ECO:0000256" key="4">
    <source>
        <dbReference type="ARBA" id="ARBA00022989"/>
    </source>
</evidence>
<feature type="transmembrane region" description="Helical" evidence="6">
    <location>
        <begin position="7"/>
        <end position="28"/>
    </location>
</feature>
<dbReference type="EMBL" id="CP000301">
    <property type="protein sequence ID" value="ABD86867.1"/>
    <property type="molecule type" value="Genomic_DNA"/>
</dbReference>
<dbReference type="GO" id="GO:0033013">
    <property type="term" value="P:tetrapyrrole metabolic process"/>
    <property type="evidence" value="ECO:0007669"/>
    <property type="project" value="UniProtKB-ARBA"/>
</dbReference>
<evidence type="ECO:0000256" key="2">
    <source>
        <dbReference type="ARBA" id="ARBA00007524"/>
    </source>
</evidence>
<dbReference type="InterPro" id="IPR004307">
    <property type="entry name" value="TspO_MBR"/>
</dbReference>
<evidence type="ECO:0000256" key="5">
    <source>
        <dbReference type="ARBA" id="ARBA00023136"/>
    </source>
</evidence>
<evidence type="ECO:0000313" key="7">
    <source>
        <dbReference type="EMBL" id="ABD86867.1"/>
    </source>
</evidence>
<comment type="subcellular location">
    <subcellularLocation>
        <location evidence="1">Membrane</location>
        <topology evidence="1">Multi-pass membrane protein</topology>
    </subcellularLocation>
</comment>
<dbReference type="KEGG" id="rpc:RPC_1305"/>
<dbReference type="GO" id="GO:0016020">
    <property type="term" value="C:membrane"/>
    <property type="evidence" value="ECO:0007669"/>
    <property type="project" value="UniProtKB-SubCell"/>
</dbReference>
<sequence length="162" mass="18380">MAARRSFWKPVLIAAAVATCIGTIGGLLTDTGLWYQSLIKPSWQPPDWLFGPAWTLIFALAAMSAIYAWRSAENESQRRWVVALFALNGLLNVLWSTLFFVVKRPDWAVLEVVLLWLSVLLPILVFWRRSTTASYYLVPYLLWVSFAAFLNLTVVRLNAPFG</sequence>
<feature type="transmembrane region" description="Helical" evidence="6">
    <location>
        <begin position="107"/>
        <end position="127"/>
    </location>
</feature>
<dbReference type="PIRSF" id="PIRSF005859">
    <property type="entry name" value="PBR"/>
    <property type="match status" value="1"/>
</dbReference>
<gene>
    <name evidence="7" type="ordered locus">RPC_1305</name>
</gene>
<dbReference type="FunFam" id="1.20.1260.100:FF:000001">
    <property type="entry name" value="translocator protein 2"/>
    <property type="match status" value="1"/>
</dbReference>
<dbReference type="HOGENOM" id="CLU_091805_2_0_5"/>
<keyword evidence="3 6" id="KW-0812">Transmembrane</keyword>
<feature type="transmembrane region" description="Helical" evidence="6">
    <location>
        <begin position="134"/>
        <end position="155"/>
    </location>
</feature>
<comment type="similarity">
    <text evidence="2">Belongs to the TspO/BZRP family.</text>
</comment>
<evidence type="ECO:0000256" key="6">
    <source>
        <dbReference type="SAM" id="Phobius"/>
    </source>
</evidence>
<evidence type="ECO:0000256" key="1">
    <source>
        <dbReference type="ARBA" id="ARBA00004141"/>
    </source>
</evidence>
<dbReference type="AlphaFoldDB" id="Q219R9"/>
<reference evidence="7" key="1">
    <citation type="submission" date="2006-03" db="EMBL/GenBank/DDBJ databases">
        <title>Complete sequence of Rhodopseudomonas palustris BisB18.</title>
        <authorList>
            <consortium name="US DOE Joint Genome Institute"/>
            <person name="Copeland A."/>
            <person name="Lucas S."/>
            <person name="Lapidus A."/>
            <person name="Barry K."/>
            <person name="Detter J.C."/>
            <person name="Glavina del Rio T."/>
            <person name="Hammon N."/>
            <person name="Israni S."/>
            <person name="Dalin E."/>
            <person name="Tice H."/>
            <person name="Pitluck S."/>
            <person name="Chain P."/>
            <person name="Malfatti S."/>
            <person name="Shin M."/>
            <person name="Vergez L."/>
            <person name="Schmutz J."/>
            <person name="Larimer F."/>
            <person name="Land M."/>
            <person name="Hauser L."/>
            <person name="Pelletier D.A."/>
            <person name="Kyrpides N."/>
            <person name="Anderson I."/>
            <person name="Oda Y."/>
            <person name="Harwood C.S."/>
            <person name="Richardson P."/>
        </authorList>
    </citation>
    <scope>NUCLEOTIDE SEQUENCE [LARGE SCALE GENOMIC DNA]</scope>
    <source>
        <strain evidence="7">BisB18</strain>
    </source>
</reference>
<dbReference type="STRING" id="316056.RPC_1305"/>
<dbReference type="eggNOG" id="COG3476">
    <property type="taxonomic scope" value="Bacteria"/>
</dbReference>
<proteinExistence type="inferred from homology"/>
<keyword evidence="5 6" id="KW-0472">Membrane</keyword>
<dbReference type="OrthoDB" id="9795496at2"/>
<name>Q219R9_RHOPB</name>
<dbReference type="Pfam" id="PF03073">
    <property type="entry name" value="TspO_MBR"/>
    <property type="match status" value="1"/>
</dbReference>
<dbReference type="InterPro" id="IPR038330">
    <property type="entry name" value="TspO/MBR-related_sf"/>
</dbReference>
<keyword evidence="4 6" id="KW-1133">Transmembrane helix</keyword>
<dbReference type="PANTHER" id="PTHR10057:SF0">
    <property type="entry name" value="TRANSLOCATOR PROTEIN"/>
    <property type="match status" value="1"/>
</dbReference>
<evidence type="ECO:0000256" key="3">
    <source>
        <dbReference type="ARBA" id="ARBA00022692"/>
    </source>
</evidence>
<dbReference type="Gene3D" id="1.20.1260.100">
    <property type="entry name" value="TspO/MBR protein"/>
    <property type="match status" value="1"/>
</dbReference>